<protein>
    <recommendedName>
        <fullName evidence="3">Glycosyltransferase 2-like domain-containing protein</fullName>
    </recommendedName>
</protein>
<reference evidence="2" key="1">
    <citation type="journal article" date="2020" name="Nature">
        <title>Giant virus diversity and host interactions through global metagenomics.</title>
        <authorList>
            <person name="Schulz F."/>
            <person name="Roux S."/>
            <person name="Paez-Espino D."/>
            <person name="Jungbluth S."/>
            <person name="Walsh D.A."/>
            <person name="Denef V.J."/>
            <person name="McMahon K.D."/>
            <person name="Konstantinidis K.T."/>
            <person name="Eloe-Fadrosh E.A."/>
            <person name="Kyrpides N.C."/>
            <person name="Woyke T."/>
        </authorList>
    </citation>
    <scope>NUCLEOTIDE SEQUENCE</scope>
    <source>
        <strain evidence="2">GVMAG-M-3300023179-111</strain>
    </source>
</reference>
<keyword evidence="1" id="KW-1133">Transmembrane helix</keyword>
<evidence type="ECO:0008006" key="3">
    <source>
        <dbReference type="Google" id="ProtNLM"/>
    </source>
</evidence>
<proteinExistence type="predicted"/>
<keyword evidence="1" id="KW-0812">Transmembrane</keyword>
<dbReference type="AlphaFoldDB" id="A0A6C0E1D0"/>
<sequence>MDPVNIIFILLLIIVIIFYYYDIFRYIKIHFDSDYEYIKNYKKLNKFNYTDRIVISLTTTPDRIQYIKPVIKSLLDQSVKVDQIVLNIPKLCKNKEYDIPKELNSMCNIFTCGKDYGQGTKFIPTILRETSLNTIIIMVDDDYIYGRNFIKSILSQYSKRNCAICMNEAILIKPEFIDTDVIYANKKNVNNDWIKKYIKSEKYDFEYNKNLRSFNV</sequence>
<dbReference type="EMBL" id="MN739709">
    <property type="protein sequence ID" value="QHT22410.1"/>
    <property type="molecule type" value="Genomic_DNA"/>
</dbReference>
<organism evidence="2">
    <name type="scientific">viral metagenome</name>
    <dbReference type="NCBI Taxonomy" id="1070528"/>
    <lineage>
        <taxon>unclassified sequences</taxon>
        <taxon>metagenomes</taxon>
        <taxon>organismal metagenomes</taxon>
    </lineage>
</organism>
<accession>A0A6C0E1D0</accession>
<keyword evidence="1" id="KW-0472">Membrane</keyword>
<name>A0A6C0E1D0_9ZZZZ</name>
<evidence type="ECO:0000256" key="1">
    <source>
        <dbReference type="SAM" id="Phobius"/>
    </source>
</evidence>
<feature type="transmembrane region" description="Helical" evidence="1">
    <location>
        <begin position="6"/>
        <end position="24"/>
    </location>
</feature>
<evidence type="ECO:0000313" key="2">
    <source>
        <dbReference type="EMBL" id="QHT22410.1"/>
    </source>
</evidence>